<proteinExistence type="predicted"/>
<evidence type="ECO:0000313" key="2">
    <source>
        <dbReference type="Proteomes" id="UP000679179"/>
    </source>
</evidence>
<comment type="caution">
    <text evidence="1">The sequence shown here is derived from an EMBL/GenBank/DDBJ whole genome shotgun (WGS) entry which is preliminary data.</text>
</comment>
<gene>
    <name evidence="1" type="ORF">CPJCM30710_14120</name>
</gene>
<dbReference type="AlphaFoldDB" id="A0A919RYL6"/>
<accession>A0A919RYL6</accession>
<protein>
    <submittedName>
        <fullName evidence="1">Uncharacterized protein</fullName>
    </submittedName>
</protein>
<dbReference type="Proteomes" id="UP000679179">
    <property type="component" value="Unassembled WGS sequence"/>
</dbReference>
<dbReference type="EMBL" id="BOPZ01000009">
    <property type="protein sequence ID" value="GIM28746.1"/>
    <property type="molecule type" value="Genomic_DNA"/>
</dbReference>
<reference evidence="1" key="1">
    <citation type="submission" date="2021-03" db="EMBL/GenBank/DDBJ databases">
        <title>Taxonomic study of Clostridium polyendosporum from meadow-gley soil under rice.</title>
        <authorList>
            <person name="Kobayashi H."/>
            <person name="Tanizawa Y."/>
            <person name="Yagura M."/>
        </authorList>
    </citation>
    <scope>NUCLEOTIDE SEQUENCE</scope>
    <source>
        <strain evidence="1">JCM 30710</strain>
    </source>
</reference>
<organism evidence="1 2">
    <name type="scientific">Clostridium polyendosporum</name>
    <dbReference type="NCBI Taxonomy" id="69208"/>
    <lineage>
        <taxon>Bacteria</taxon>
        <taxon>Bacillati</taxon>
        <taxon>Bacillota</taxon>
        <taxon>Clostridia</taxon>
        <taxon>Eubacteriales</taxon>
        <taxon>Clostridiaceae</taxon>
        <taxon>Clostridium</taxon>
    </lineage>
</organism>
<name>A0A919RYL6_9CLOT</name>
<keyword evidence="2" id="KW-1185">Reference proteome</keyword>
<evidence type="ECO:0000313" key="1">
    <source>
        <dbReference type="EMBL" id="GIM28746.1"/>
    </source>
</evidence>
<sequence length="83" mass="9163">MPNCTIKGTIYFISRYFTFIVATNKPAPNVMQKAIIKNIGINKKRMGGIYLYPIIITSKIANETIASIKDVTTALVGKAKRGK</sequence>